<keyword evidence="17" id="KW-1208">Phospholipid metabolism</keyword>
<reference evidence="25 26" key="1">
    <citation type="submission" date="2021-06" db="EMBL/GenBank/DDBJ databases">
        <authorList>
            <person name="Lee D.H."/>
        </authorList>
    </citation>
    <scope>NUCLEOTIDE SEQUENCE [LARGE SCALE GENOMIC DNA]</scope>
    <source>
        <strain evidence="25 26">MMS21-HV4-11</strain>
    </source>
</reference>
<evidence type="ECO:0000256" key="11">
    <source>
        <dbReference type="ARBA" id="ARBA00022692"/>
    </source>
</evidence>
<dbReference type="EC" id="2.7.7.41" evidence="6"/>
<evidence type="ECO:0000256" key="16">
    <source>
        <dbReference type="ARBA" id="ARBA00023209"/>
    </source>
</evidence>
<keyword evidence="10" id="KW-0808">Transferase</keyword>
<evidence type="ECO:0000313" key="25">
    <source>
        <dbReference type="EMBL" id="MBU8877132.1"/>
    </source>
</evidence>
<sequence length="231" mass="23963">MAASEAEAPAPRGGRFAGLLVRALSAIVLGPLLLAAVWCGYPWIDLIAALAAPVMIFEWTRLTRGAPVLRVLAWAYGLAALLALLWLRHQPAFGRETILWVLICIWATDIGAYFVGRTAGGAKLAPRISPGKTWSGLIGGMAWAAVASAVTGYAFGLGETVHLALAGAALAVVGQAGDLLESAAKRRAGVKDSGRLIPGHGGLLDRIDGLMAVLVAVAVARLVAGTSWPWT</sequence>
<evidence type="ECO:0000256" key="19">
    <source>
        <dbReference type="ARBA" id="ARBA00031825"/>
    </source>
</evidence>
<dbReference type="Proteomes" id="UP000727907">
    <property type="component" value="Unassembled WGS sequence"/>
</dbReference>
<dbReference type="RefSeq" id="WP_216966581.1">
    <property type="nucleotide sequence ID" value="NZ_JAHOPB010000003.1"/>
</dbReference>
<dbReference type="EMBL" id="JAHOPB010000003">
    <property type="protein sequence ID" value="MBU8877132.1"/>
    <property type="molecule type" value="Genomic_DNA"/>
</dbReference>
<comment type="caution">
    <text evidence="25">The sequence shown here is derived from an EMBL/GenBank/DDBJ whole genome shotgun (WGS) entry which is preliminary data.</text>
</comment>
<evidence type="ECO:0000256" key="12">
    <source>
        <dbReference type="ARBA" id="ARBA00022695"/>
    </source>
</evidence>
<accession>A0ABS6IRB5</accession>
<keyword evidence="11 24" id="KW-0812">Transmembrane</keyword>
<feature type="transmembrane region" description="Helical" evidence="24">
    <location>
        <begin position="67"/>
        <end position="86"/>
    </location>
</feature>
<evidence type="ECO:0000313" key="26">
    <source>
        <dbReference type="Proteomes" id="UP000727907"/>
    </source>
</evidence>
<evidence type="ECO:0000256" key="18">
    <source>
        <dbReference type="ARBA" id="ARBA00029893"/>
    </source>
</evidence>
<evidence type="ECO:0000256" key="14">
    <source>
        <dbReference type="ARBA" id="ARBA00023098"/>
    </source>
</evidence>
<evidence type="ECO:0000256" key="10">
    <source>
        <dbReference type="ARBA" id="ARBA00022679"/>
    </source>
</evidence>
<evidence type="ECO:0000256" key="6">
    <source>
        <dbReference type="ARBA" id="ARBA00012487"/>
    </source>
</evidence>
<comment type="similarity">
    <text evidence="5">Belongs to the CDS family.</text>
</comment>
<dbReference type="Pfam" id="PF01148">
    <property type="entry name" value="CTP_transf_1"/>
    <property type="match status" value="1"/>
</dbReference>
<comment type="catalytic activity">
    <reaction evidence="1">
        <text>a 1,2-diacyl-sn-glycero-3-phosphate + CTP + H(+) = a CDP-1,2-diacyl-sn-glycerol + diphosphate</text>
        <dbReference type="Rhea" id="RHEA:16229"/>
        <dbReference type="ChEBI" id="CHEBI:15378"/>
        <dbReference type="ChEBI" id="CHEBI:33019"/>
        <dbReference type="ChEBI" id="CHEBI:37563"/>
        <dbReference type="ChEBI" id="CHEBI:58332"/>
        <dbReference type="ChEBI" id="CHEBI:58608"/>
        <dbReference type="EC" id="2.7.7.41"/>
    </reaction>
</comment>
<proteinExistence type="inferred from homology"/>
<keyword evidence="9" id="KW-0444">Lipid biosynthesis</keyword>
<feature type="transmembrane region" description="Helical" evidence="24">
    <location>
        <begin position="137"/>
        <end position="155"/>
    </location>
</feature>
<keyword evidence="8" id="KW-1003">Cell membrane</keyword>
<evidence type="ECO:0000256" key="4">
    <source>
        <dbReference type="ARBA" id="ARBA00005189"/>
    </source>
</evidence>
<evidence type="ECO:0000256" key="8">
    <source>
        <dbReference type="ARBA" id="ARBA00022475"/>
    </source>
</evidence>
<keyword evidence="15 24" id="KW-0472">Membrane</keyword>
<evidence type="ECO:0000256" key="13">
    <source>
        <dbReference type="ARBA" id="ARBA00022989"/>
    </source>
</evidence>
<evidence type="ECO:0000256" key="1">
    <source>
        <dbReference type="ARBA" id="ARBA00001698"/>
    </source>
</evidence>
<evidence type="ECO:0000256" key="24">
    <source>
        <dbReference type="SAM" id="Phobius"/>
    </source>
</evidence>
<protein>
    <recommendedName>
        <fullName evidence="7">Phosphatidate cytidylyltransferase</fullName>
        <ecNumber evidence="6">2.7.7.41</ecNumber>
    </recommendedName>
    <alternativeName>
        <fullName evidence="20">CDP-DAG synthase</fullName>
    </alternativeName>
    <alternativeName>
        <fullName evidence="22">CDP-DG synthase</fullName>
    </alternativeName>
    <alternativeName>
        <fullName evidence="18">CDP-diacylglycerol synthase</fullName>
    </alternativeName>
    <alternativeName>
        <fullName evidence="21">CDP-diglyceride pyrophosphorylase</fullName>
    </alternativeName>
    <alternativeName>
        <fullName evidence="23">CDP-diglyceride synthase</fullName>
    </alternativeName>
    <alternativeName>
        <fullName evidence="19">CTP:phosphatidate cytidylyltransferase</fullName>
    </alternativeName>
</protein>
<comment type="pathway">
    <text evidence="3">Phospholipid metabolism; CDP-diacylglycerol biosynthesis; CDP-diacylglycerol from sn-glycerol 3-phosphate: step 3/3.</text>
</comment>
<dbReference type="PANTHER" id="PTHR46382:SF1">
    <property type="entry name" value="PHOSPHATIDATE CYTIDYLYLTRANSFERASE"/>
    <property type="match status" value="1"/>
</dbReference>
<comment type="pathway">
    <text evidence="4">Lipid metabolism.</text>
</comment>
<keyword evidence="16" id="KW-0594">Phospholipid biosynthesis</keyword>
<feature type="transmembrane region" description="Helical" evidence="24">
    <location>
        <begin position="98"/>
        <end position="116"/>
    </location>
</feature>
<organism evidence="25 26">
    <name type="scientific">Reyranella humidisoli</name>
    <dbReference type="NCBI Taxonomy" id="2849149"/>
    <lineage>
        <taxon>Bacteria</taxon>
        <taxon>Pseudomonadati</taxon>
        <taxon>Pseudomonadota</taxon>
        <taxon>Alphaproteobacteria</taxon>
        <taxon>Hyphomicrobiales</taxon>
        <taxon>Reyranellaceae</taxon>
        <taxon>Reyranella</taxon>
    </lineage>
</organism>
<evidence type="ECO:0000256" key="20">
    <source>
        <dbReference type="ARBA" id="ARBA00032253"/>
    </source>
</evidence>
<evidence type="ECO:0000256" key="15">
    <source>
        <dbReference type="ARBA" id="ARBA00023136"/>
    </source>
</evidence>
<evidence type="ECO:0000256" key="7">
    <source>
        <dbReference type="ARBA" id="ARBA00019373"/>
    </source>
</evidence>
<evidence type="ECO:0000256" key="23">
    <source>
        <dbReference type="ARBA" id="ARBA00033406"/>
    </source>
</evidence>
<evidence type="ECO:0000256" key="17">
    <source>
        <dbReference type="ARBA" id="ARBA00023264"/>
    </source>
</evidence>
<keyword evidence="14" id="KW-0443">Lipid metabolism</keyword>
<dbReference type="GO" id="GO:0016779">
    <property type="term" value="F:nucleotidyltransferase activity"/>
    <property type="evidence" value="ECO:0007669"/>
    <property type="project" value="UniProtKB-KW"/>
</dbReference>
<evidence type="ECO:0000256" key="5">
    <source>
        <dbReference type="ARBA" id="ARBA00010185"/>
    </source>
</evidence>
<evidence type="ECO:0000256" key="3">
    <source>
        <dbReference type="ARBA" id="ARBA00005119"/>
    </source>
</evidence>
<dbReference type="PANTHER" id="PTHR46382">
    <property type="entry name" value="PHOSPHATIDATE CYTIDYLYLTRANSFERASE"/>
    <property type="match status" value="1"/>
</dbReference>
<evidence type="ECO:0000256" key="22">
    <source>
        <dbReference type="ARBA" id="ARBA00032743"/>
    </source>
</evidence>
<name>A0ABS6IRB5_9HYPH</name>
<feature type="transmembrane region" description="Helical" evidence="24">
    <location>
        <begin position="19"/>
        <end position="37"/>
    </location>
</feature>
<comment type="subcellular location">
    <subcellularLocation>
        <location evidence="2">Cell membrane</location>
        <topology evidence="2">Multi-pass membrane protein</topology>
    </subcellularLocation>
</comment>
<keyword evidence="26" id="KW-1185">Reference proteome</keyword>
<gene>
    <name evidence="25" type="ORF">KQ910_25395</name>
</gene>
<evidence type="ECO:0000256" key="9">
    <source>
        <dbReference type="ARBA" id="ARBA00022516"/>
    </source>
</evidence>
<evidence type="ECO:0000256" key="21">
    <source>
        <dbReference type="ARBA" id="ARBA00032396"/>
    </source>
</evidence>
<feature type="transmembrane region" description="Helical" evidence="24">
    <location>
        <begin position="43"/>
        <end position="60"/>
    </location>
</feature>
<evidence type="ECO:0000256" key="2">
    <source>
        <dbReference type="ARBA" id="ARBA00004651"/>
    </source>
</evidence>
<keyword evidence="12 25" id="KW-0548">Nucleotidyltransferase</keyword>
<keyword evidence="13 24" id="KW-1133">Transmembrane helix</keyword>